<feature type="region of interest" description="Disordered" evidence="1">
    <location>
        <begin position="34"/>
        <end position="152"/>
    </location>
</feature>
<gene>
    <name evidence="2" type="ORF">CDAR_55621</name>
</gene>
<evidence type="ECO:0000256" key="1">
    <source>
        <dbReference type="SAM" id="MobiDB-lite"/>
    </source>
</evidence>
<dbReference type="Proteomes" id="UP001054837">
    <property type="component" value="Unassembled WGS sequence"/>
</dbReference>
<feature type="compositionally biased region" description="Polar residues" evidence="1">
    <location>
        <begin position="70"/>
        <end position="82"/>
    </location>
</feature>
<dbReference type="AlphaFoldDB" id="A0AAV4W4G6"/>
<name>A0AAV4W4G6_9ARAC</name>
<sequence length="230" mass="26236">MENKQLRSLVQNYKEEAAVLQAELTSLKQAIDNSKKESTRLQQVRNFREDQTIPDRPPLTRSKRLDQKDWTPQTPFSSSWRLQEQYPPRGRGLSSTGPIRFERDKWSRVSTKSPTKTPPRDRGPGSTGPIRFANDQRDRGAERTSPPTSPLRITTSMKFVNDQWAPMKQEAPSTASQWQSPPPIADIIGADQTTTVSSQQASVTFGNYSHIRDQKLRRLKPSVQPRFGFM</sequence>
<evidence type="ECO:0000313" key="3">
    <source>
        <dbReference type="Proteomes" id="UP001054837"/>
    </source>
</evidence>
<proteinExistence type="predicted"/>
<comment type="caution">
    <text evidence="2">The sequence shown here is derived from an EMBL/GenBank/DDBJ whole genome shotgun (WGS) entry which is preliminary data.</text>
</comment>
<accession>A0AAV4W4G6</accession>
<reference evidence="2 3" key="1">
    <citation type="submission" date="2021-06" db="EMBL/GenBank/DDBJ databases">
        <title>Caerostris darwini draft genome.</title>
        <authorList>
            <person name="Kono N."/>
            <person name="Arakawa K."/>
        </authorList>
    </citation>
    <scope>NUCLEOTIDE SEQUENCE [LARGE SCALE GENOMIC DNA]</scope>
</reference>
<keyword evidence="3" id="KW-1185">Reference proteome</keyword>
<organism evidence="2 3">
    <name type="scientific">Caerostris darwini</name>
    <dbReference type="NCBI Taxonomy" id="1538125"/>
    <lineage>
        <taxon>Eukaryota</taxon>
        <taxon>Metazoa</taxon>
        <taxon>Ecdysozoa</taxon>
        <taxon>Arthropoda</taxon>
        <taxon>Chelicerata</taxon>
        <taxon>Arachnida</taxon>
        <taxon>Araneae</taxon>
        <taxon>Araneomorphae</taxon>
        <taxon>Entelegynae</taxon>
        <taxon>Araneoidea</taxon>
        <taxon>Araneidae</taxon>
        <taxon>Caerostris</taxon>
    </lineage>
</organism>
<evidence type="ECO:0000313" key="2">
    <source>
        <dbReference type="EMBL" id="GIY76759.1"/>
    </source>
</evidence>
<dbReference type="EMBL" id="BPLQ01014047">
    <property type="protein sequence ID" value="GIY76759.1"/>
    <property type="molecule type" value="Genomic_DNA"/>
</dbReference>
<protein>
    <submittedName>
        <fullName evidence="2">Uncharacterized protein</fullName>
    </submittedName>
</protein>